<keyword evidence="4 6" id="KW-1133">Transmembrane helix</keyword>
<dbReference type="Proteomes" id="UP000484885">
    <property type="component" value="Unassembled WGS sequence"/>
</dbReference>
<sequence>MNPVLLLGALLGLLSVIIGASAEHLIQQRVDDEVWRWVMTAVRYHQVGAVVVTALGLGLAAGARPARRLNLAAGFLVAGTVLFSFSIYAAALTGIDELTYVTPLGGVTLMFGWLLLAWAALGVTRD</sequence>
<comment type="subcellular location">
    <subcellularLocation>
        <location evidence="1">Membrane</location>
        <topology evidence="1">Multi-pass membrane protein</topology>
    </subcellularLocation>
</comment>
<gene>
    <name evidence="7" type="ORF">G3I74_12990</name>
</gene>
<evidence type="ECO:0000256" key="1">
    <source>
        <dbReference type="ARBA" id="ARBA00004141"/>
    </source>
</evidence>
<dbReference type="AlphaFoldDB" id="A0A845V645"/>
<name>A0A845V645_9GAMM</name>
<dbReference type="RefSeq" id="WP_164212031.1">
    <property type="nucleotide sequence ID" value="NZ_JAAGSC010000043.1"/>
</dbReference>
<dbReference type="PANTHER" id="PTHR43461:SF1">
    <property type="entry name" value="TRANSMEMBRANE PROTEIN 256"/>
    <property type="match status" value="1"/>
</dbReference>
<dbReference type="InterPro" id="IPR006696">
    <property type="entry name" value="DUF423"/>
</dbReference>
<protein>
    <submittedName>
        <fullName evidence="7">DUF423 domain-containing protein</fullName>
    </submittedName>
</protein>
<evidence type="ECO:0000256" key="5">
    <source>
        <dbReference type="ARBA" id="ARBA00023136"/>
    </source>
</evidence>
<dbReference type="GO" id="GO:0005886">
    <property type="term" value="C:plasma membrane"/>
    <property type="evidence" value="ECO:0007669"/>
    <property type="project" value="TreeGrafter"/>
</dbReference>
<keyword evidence="5 6" id="KW-0472">Membrane</keyword>
<evidence type="ECO:0000256" key="6">
    <source>
        <dbReference type="SAM" id="Phobius"/>
    </source>
</evidence>
<feature type="transmembrane region" description="Helical" evidence="6">
    <location>
        <begin position="101"/>
        <end position="121"/>
    </location>
</feature>
<evidence type="ECO:0000256" key="3">
    <source>
        <dbReference type="ARBA" id="ARBA00022692"/>
    </source>
</evidence>
<comment type="caution">
    <text evidence="7">The sequence shown here is derived from an EMBL/GenBank/DDBJ whole genome shotgun (WGS) entry which is preliminary data.</text>
</comment>
<comment type="similarity">
    <text evidence="2">Belongs to the UPF0382 family.</text>
</comment>
<proteinExistence type="inferred from homology"/>
<evidence type="ECO:0000256" key="4">
    <source>
        <dbReference type="ARBA" id="ARBA00022989"/>
    </source>
</evidence>
<dbReference type="EMBL" id="JAAGSC010000043">
    <property type="protein sequence ID" value="NDY96646.1"/>
    <property type="molecule type" value="Genomic_DNA"/>
</dbReference>
<feature type="transmembrane region" description="Helical" evidence="6">
    <location>
        <begin position="46"/>
        <end position="63"/>
    </location>
</feature>
<keyword evidence="8" id="KW-1185">Reference proteome</keyword>
<dbReference type="Pfam" id="PF04241">
    <property type="entry name" value="DUF423"/>
    <property type="match status" value="1"/>
</dbReference>
<evidence type="ECO:0000313" key="7">
    <source>
        <dbReference type="EMBL" id="NDY96646.1"/>
    </source>
</evidence>
<organism evidence="7 8">
    <name type="scientific">Wenzhouxiangella limi</name>
    <dbReference type="NCBI Taxonomy" id="2707351"/>
    <lineage>
        <taxon>Bacteria</taxon>
        <taxon>Pseudomonadati</taxon>
        <taxon>Pseudomonadota</taxon>
        <taxon>Gammaproteobacteria</taxon>
        <taxon>Chromatiales</taxon>
        <taxon>Wenzhouxiangellaceae</taxon>
        <taxon>Wenzhouxiangella</taxon>
    </lineage>
</organism>
<keyword evidence="3 6" id="KW-0812">Transmembrane</keyword>
<evidence type="ECO:0000256" key="2">
    <source>
        <dbReference type="ARBA" id="ARBA00009694"/>
    </source>
</evidence>
<reference evidence="7 8" key="1">
    <citation type="submission" date="2020-02" db="EMBL/GenBank/DDBJ databases">
        <authorList>
            <person name="Zhang X.-Y."/>
        </authorList>
    </citation>
    <scope>NUCLEOTIDE SEQUENCE [LARGE SCALE GENOMIC DNA]</scope>
    <source>
        <strain evidence="7 8">C33</strain>
    </source>
</reference>
<accession>A0A845V645</accession>
<dbReference type="PANTHER" id="PTHR43461">
    <property type="entry name" value="TRANSMEMBRANE PROTEIN 256"/>
    <property type="match status" value="1"/>
</dbReference>
<evidence type="ECO:0000313" key="8">
    <source>
        <dbReference type="Proteomes" id="UP000484885"/>
    </source>
</evidence>
<feature type="transmembrane region" description="Helical" evidence="6">
    <location>
        <begin position="75"/>
        <end position="95"/>
    </location>
</feature>